<dbReference type="KEGG" id="ggr:HKW67_14010"/>
<protein>
    <submittedName>
        <fullName evidence="1">Uncharacterized protein</fullName>
    </submittedName>
</protein>
<reference evidence="1 2" key="1">
    <citation type="submission" date="2020-05" db="EMBL/GenBank/DDBJ databases">
        <title>Complete genome sequence of Gemmatimonas greenlandica TET16.</title>
        <authorList>
            <person name="Zeng Y."/>
        </authorList>
    </citation>
    <scope>NUCLEOTIDE SEQUENCE [LARGE SCALE GENOMIC DNA]</scope>
    <source>
        <strain evidence="1 2">TET16</strain>
    </source>
</reference>
<dbReference type="AlphaFoldDB" id="A0A6M4IWH1"/>
<gene>
    <name evidence="1" type="ORF">HKW67_14010</name>
</gene>
<accession>A0A6M4IWH1</accession>
<sequence>MSDEAGSTPPRNAITADDLRRVAEWADGVRGGEYRLSMNAPLPGGGTGFGLERIDGNASPVGEIIISTPQRVPTKKSPPVFMLVDPATGENIRVDTKKHDAIFWGEVSAEKFLIPYYTRFLDDAGMQSLREAIADPDVIAIAHDYPTFLDVATSSRGFEPLSEWATRDRSRPPQST</sequence>
<evidence type="ECO:0000313" key="2">
    <source>
        <dbReference type="Proteomes" id="UP000500938"/>
    </source>
</evidence>
<dbReference type="RefSeq" id="WP_171225973.1">
    <property type="nucleotide sequence ID" value="NZ_CP053085.1"/>
</dbReference>
<keyword evidence="2" id="KW-1185">Reference proteome</keyword>
<organism evidence="1 2">
    <name type="scientific">Gemmatimonas groenlandica</name>
    <dbReference type="NCBI Taxonomy" id="2732249"/>
    <lineage>
        <taxon>Bacteria</taxon>
        <taxon>Pseudomonadati</taxon>
        <taxon>Gemmatimonadota</taxon>
        <taxon>Gemmatimonadia</taxon>
        <taxon>Gemmatimonadales</taxon>
        <taxon>Gemmatimonadaceae</taxon>
        <taxon>Gemmatimonas</taxon>
    </lineage>
</organism>
<dbReference type="EMBL" id="CP053085">
    <property type="protein sequence ID" value="QJR36541.1"/>
    <property type="molecule type" value="Genomic_DNA"/>
</dbReference>
<proteinExistence type="predicted"/>
<name>A0A6M4IWH1_9BACT</name>
<evidence type="ECO:0000313" key="1">
    <source>
        <dbReference type="EMBL" id="QJR36541.1"/>
    </source>
</evidence>
<dbReference type="Proteomes" id="UP000500938">
    <property type="component" value="Chromosome"/>
</dbReference>